<evidence type="ECO:0000313" key="3">
    <source>
        <dbReference type="Proteomes" id="UP001141183"/>
    </source>
</evidence>
<gene>
    <name evidence="2" type="ORF">NE398_07320</name>
</gene>
<dbReference type="AlphaFoldDB" id="A0A9X3XIQ6"/>
<proteinExistence type="predicted"/>
<dbReference type="InterPro" id="IPR004360">
    <property type="entry name" value="Glyas_Fos-R_dOase_dom"/>
</dbReference>
<dbReference type="PANTHER" id="PTHR36503:SF1">
    <property type="entry name" value="BLR2520 PROTEIN"/>
    <property type="match status" value="1"/>
</dbReference>
<dbReference type="InterPro" id="IPR037523">
    <property type="entry name" value="VOC_core"/>
</dbReference>
<dbReference type="CDD" id="cd07251">
    <property type="entry name" value="VOC_like"/>
    <property type="match status" value="1"/>
</dbReference>
<dbReference type="EMBL" id="JAMRYU010000006">
    <property type="protein sequence ID" value="MDC4239973.1"/>
    <property type="molecule type" value="Genomic_DNA"/>
</dbReference>
<dbReference type="PROSITE" id="PS51819">
    <property type="entry name" value="VOC"/>
    <property type="match status" value="1"/>
</dbReference>
<dbReference type="PANTHER" id="PTHR36503">
    <property type="entry name" value="BLR2520 PROTEIN"/>
    <property type="match status" value="1"/>
</dbReference>
<name>A0A9X3XIQ6_9CLOT</name>
<feature type="domain" description="VOC" evidence="1">
    <location>
        <begin position="3"/>
        <end position="130"/>
    </location>
</feature>
<dbReference type="RefSeq" id="WP_272470207.1">
    <property type="nucleotide sequence ID" value="NZ_JAMRYU010000006.1"/>
</dbReference>
<dbReference type="Pfam" id="PF00903">
    <property type="entry name" value="Glyoxalase"/>
    <property type="match status" value="1"/>
</dbReference>
<evidence type="ECO:0000259" key="1">
    <source>
        <dbReference type="PROSITE" id="PS51819"/>
    </source>
</evidence>
<dbReference type="SUPFAM" id="SSF54593">
    <property type="entry name" value="Glyoxalase/Bleomycin resistance protein/Dihydroxybiphenyl dioxygenase"/>
    <property type="match status" value="1"/>
</dbReference>
<dbReference type="Gene3D" id="3.10.180.10">
    <property type="entry name" value="2,3-Dihydroxybiphenyl 1,2-Dioxygenase, domain 1"/>
    <property type="match status" value="1"/>
</dbReference>
<reference evidence="2" key="1">
    <citation type="submission" date="2022-05" db="EMBL/GenBank/DDBJ databases">
        <title>Draft genome sequence of Clostridium tertium strain CP3 isolated from Peru.</title>
        <authorList>
            <person name="Hurtado R."/>
            <person name="Lima L."/>
            <person name="Sousa T."/>
            <person name="Jaiswal A.K."/>
            <person name="Tiwari S."/>
            <person name="Maturrano L."/>
            <person name="Brenig B."/>
            <person name="Azevedo V."/>
        </authorList>
    </citation>
    <scope>NUCLEOTIDE SEQUENCE</scope>
    <source>
        <strain evidence="2">CP3</strain>
    </source>
</reference>
<comment type="caution">
    <text evidence="2">The sequence shown here is derived from an EMBL/GenBank/DDBJ whole genome shotgun (WGS) entry which is preliminary data.</text>
</comment>
<accession>A0A9X3XIQ6</accession>
<evidence type="ECO:0000313" key="2">
    <source>
        <dbReference type="EMBL" id="MDC4239973.1"/>
    </source>
</evidence>
<protein>
    <submittedName>
        <fullName evidence="2">VOC family protein</fullName>
    </submittedName>
</protein>
<keyword evidence="3" id="KW-1185">Reference proteome</keyword>
<dbReference type="Proteomes" id="UP001141183">
    <property type="component" value="Unassembled WGS sequence"/>
</dbReference>
<organism evidence="2 3">
    <name type="scientific">Clostridium tertium</name>
    <dbReference type="NCBI Taxonomy" id="1559"/>
    <lineage>
        <taxon>Bacteria</taxon>
        <taxon>Bacillati</taxon>
        <taxon>Bacillota</taxon>
        <taxon>Clostridia</taxon>
        <taxon>Eubacteriales</taxon>
        <taxon>Clostridiaceae</taxon>
        <taxon>Clostridium</taxon>
    </lineage>
</organism>
<sequence>MNKITCICLGVRSMERAIKFYRDGLGFKTDEKENNPKVVFFDTAGTKFELYPLDLLVEDINEENPPKINSGFAGVTLAYNVEFKEDVNKVIELARSAGATIAKEPQDVFWGGYHAYFADLDGYYWEVAWGPDFKYDENGLLIL</sequence>
<dbReference type="InterPro" id="IPR029068">
    <property type="entry name" value="Glyas_Bleomycin-R_OHBP_Dase"/>
</dbReference>